<dbReference type="AlphaFoldDB" id="A0A0F9ERN3"/>
<dbReference type="EMBL" id="LAZR01023949">
    <property type="protein sequence ID" value="KKL76768.1"/>
    <property type="molecule type" value="Genomic_DNA"/>
</dbReference>
<reference evidence="1" key="1">
    <citation type="journal article" date="2015" name="Nature">
        <title>Complex archaea that bridge the gap between prokaryotes and eukaryotes.</title>
        <authorList>
            <person name="Spang A."/>
            <person name="Saw J.H."/>
            <person name="Jorgensen S.L."/>
            <person name="Zaremba-Niedzwiedzka K."/>
            <person name="Martijn J."/>
            <person name="Lind A.E."/>
            <person name="van Eijk R."/>
            <person name="Schleper C."/>
            <person name="Guy L."/>
            <person name="Ettema T.J."/>
        </authorList>
    </citation>
    <scope>NUCLEOTIDE SEQUENCE</scope>
</reference>
<evidence type="ECO:0000313" key="1">
    <source>
        <dbReference type="EMBL" id="KKL76768.1"/>
    </source>
</evidence>
<sequence length="81" mass="9843">MVSLEEKLKDILLDLMLHHRYIIKNDNNRYRFVCEYNKDFPDGYYKCPNNQNGICVIEVYEIPWILVHKYNGRKMWKCPCG</sequence>
<protein>
    <submittedName>
        <fullName evidence="1">Uncharacterized protein</fullName>
    </submittedName>
</protein>
<organism evidence="1">
    <name type="scientific">marine sediment metagenome</name>
    <dbReference type="NCBI Taxonomy" id="412755"/>
    <lineage>
        <taxon>unclassified sequences</taxon>
        <taxon>metagenomes</taxon>
        <taxon>ecological metagenomes</taxon>
    </lineage>
</organism>
<comment type="caution">
    <text evidence="1">The sequence shown here is derived from an EMBL/GenBank/DDBJ whole genome shotgun (WGS) entry which is preliminary data.</text>
</comment>
<name>A0A0F9ERN3_9ZZZZ</name>
<accession>A0A0F9ERN3</accession>
<proteinExistence type="predicted"/>
<gene>
    <name evidence="1" type="ORF">LCGC14_2041560</name>
</gene>